<evidence type="ECO:0000313" key="3">
    <source>
        <dbReference type="Proteomes" id="UP001055439"/>
    </source>
</evidence>
<dbReference type="Proteomes" id="UP001055439">
    <property type="component" value="Chromosome 1"/>
</dbReference>
<keyword evidence="1" id="KW-0472">Membrane</keyword>
<evidence type="ECO:0000256" key="1">
    <source>
        <dbReference type="SAM" id="Phobius"/>
    </source>
</evidence>
<keyword evidence="1" id="KW-1133">Transmembrane helix</keyword>
<keyword evidence="3" id="KW-1185">Reference proteome</keyword>
<protein>
    <submittedName>
        <fullName evidence="2">Uncharacterized protein</fullName>
    </submittedName>
</protein>
<accession>A0A9E7JD89</accession>
<organism evidence="2 3">
    <name type="scientific">Musa troglodytarum</name>
    <name type="common">fe'i banana</name>
    <dbReference type="NCBI Taxonomy" id="320322"/>
    <lineage>
        <taxon>Eukaryota</taxon>
        <taxon>Viridiplantae</taxon>
        <taxon>Streptophyta</taxon>
        <taxon>Embryophyta</taxon>
        <taxon>Tracheophyta</taxon>
        <taxon>Spermatophyta</taxon>
        <taxon>Magnoliopsida</taxon>
        <taxon>Liliopsida</taxon>
        <taxon>Zingiberales</taxon>
        <taxon>Musaceae</taxon>
        <taxon>Musa</taxon>
    </lineage>
</organism>
<sequence>MEMAAASTPLGISSSSKMTLWGKAWLFLNTIASPAATLNSPGTKASDPSLPPSSTSMAIALPVASSALAAAAAAATFTSLREALADKAATFARGPAMATTAPDLAAVALSPVKQGMVTAVVVMLAIAHAVAVFLSQLRLQWKATYIYRERKRNQEMRSCLSREREDAVGAAMGGGERRGNRIELLLLAETGCDEVMVFAHMTWMEANEWLLTGVNRRWRSY</sequence>
<dbReference type="AlphaFoldDB" id="A0A9E7JD89"/>
<name>A0A9E7JD89_9LILI</name>
<proteinExistence type="predicted"/>
<keyword evidence="1" id="KW-0812">Transmembrane</keyword>
<dbReference type="EMBL" id="CP097502">
    <property type="protein sequence ID" value="URD76277.1"/>
    <property type="molecule type" value="Genomic_DNA"/>
</dbReference>
<reference evidence="2" key="1">
    <citation type="submission" date="2022-05" db="EMBL/GenBank/DDBJ databases">
        <title>The Musa troglodytarum L. genome provides insights into the mechanism of non-climacteric behaviour and enrichment of carotenoids.</title>
        <authorList>
            <person name="Wang J."/>
        </authorList>
    </citation>
    <scope>NUCLEOTIDE SEQUENCE</scope>
    <source>
        <tissue evidence="2">Leaf</tissue>
    </source>
</reference>
<gene>
    <name evidence="2" type="ORF">MUK42_09857</name>
</gene>
<dbReference type="OrthoDB" id="10313319at2759"/>
<evidence type="ECO:0000313" key="2">
    <source>
        <dbReference type="EMBL" id="URD76277.1"/>
    </source>
</evidence>
<feature type="transmembrane region" description="Helical" evidence="1">
    <location>
        <begin position="115"/>
        <end position="134"/>
    </location>
</feature>